<dbReference type="EMBL" id="MJMN01000013">
    <property type="protein sequence ID" value="OMG87988.1"/>
    <property type="molecule type" value="Genomic_DNA"/>
</dbReference>
<reference evidence="1 2" key="1">
    <citation type="submission" date="2016-09" db="EMBL/GenBank/DDBJ databases">
        <title>Phylogenomics of Achromobacter.</title>
        <authorList>
            <person name="Jeukens J."/>
            <person name="Freschi L."/>
            <person name="Vincent A.T."/>
            <person name="Emond-Rheault J.-G."/>
            <person name="Kukavica-Ibrulj I."/>
            <person name="Charette S.J."/>
            <person name="Levesque R.C."/>
        </authorList>
    </citation>
    <scope>NUCLEOTIDE SEQUENCE [LARGE SCALE GENOMIC DNA]</scope>
    <source>
        <strain evidence="1 2">AUS488</strain>
    </source>
</reference>
<evidence type="ECO:0000313" key="2">
    <source>
        <dbReference type="Proteomes" id="UP000187251"/>
    </source>
</evidence>
<dbReference type="Proteomes" id="UP000187251">
    <property type="component" value="Unassembled WGS sequence"/>
</dbReference>
<accession>A0A1R1JUJ5</accession>
<gene>
    <name evidence="1" type="ORF">BIZ92_10345</name>
</gene>
<dbReference type="OrthoDB" id="9922474at2"/>
<dbReference type="AlphaFoldDB" id="A0A1R1JUJ5"/>
<evidence type="ECO:0000313" key="1">
    <source>
        <dbReference type="EMBL" id="OMG87988.1"/>
    </source>
</evidence>
<comment type="caution">
    <text evidence="1">The sequence shown here is derived from an EMBL/GenBank/DDBJ whole genome shotgun (WGS) entry which is preliminary data.</text>
</comment>
<proteinExistence type="predicted"/>
<organism evidence="1 2">
    <name type="scientific">Alcaligenes xylosoxydans xylosoxydans</name>
    <name type="common">Achromobacter xylosoxidans</name>
    <dbReference type="NCBI Taxonomy" id="85698"/>
    <lineage>
        <taxon>Bacteria</taxon>
        <taxon>Pseudomonadati</taxon>
        <taxon>Pseudomonadota</taxon>
        <taxon>Betaproteobacteria</taxon>
        <taxon>Burkholderiales</taxon>
        <taxon>Alcaligenaceae</taxon>
        <taxon>Achromobacter</taxon>
    </lineage>
</organism>
<name>A0A1R1JUJ5_ALCXX</name>
<dbReference type="RefSeq" id="WP_076412031.1">
    <property type="nucleotide sequence ID" value="NZ_MJMN01000013.1"/>
</dbReference>
<sequence length="73" mass="7968">MATIRVREQRWAITGANFYVAELRQPHFWQCDGDVAGLDAPSLIPAGSTVKNSGPYEGCEDVFVIGRLASRTA</sequence>
<protein>
    <submittedName>
        <fullName evidence="1">Uncharacterized protein</fullName>
    </submittedName>
</protein>